<evidence type="ECO:0000256" key="1">
    <source>
        <dbReference type="SAM" id="MobiDB-lite"/>
    </source>
</evidence>
<dbReference type="EMBL" id="JAROCY010000014">
    <property type="protein sequence ID" value="MDF8334528.1"/>
    <property type="molecule type" value="Genomic_DNA"/>
</dbReference>
<dbReference type="RefSeq" id="WP_277279273.1">
    <property type="nucleotide sequence ID" value="NZ_JAROCY010000014.1"/>
</dbReference>
<name>A0ABT6CKS8_9SPHN</name>
<evidence type="ECO:0000313" key="3">
    <source>
        <dbReference type="Proteomes" id="UP001222770"/>
    </source>
</evidence>
<evidence type="ECO:0000313" key="2">
    <source>
        <dbReference type="EMBL" id="MDF8334528.1"/>
    </source>
</evidence>
<keyword evidence="3" id="KW-1185">Reference proteome</keyword>
<proteinExistence type="predicted"/>
<reference evidence="2 3" key="1">
    <citation type="submission" date="2023-03" db="EMBL/GenBank/DDBJ databases">
        <title>Novosphingobium cyanobacteriorum sp. nov., isolated from a eutrophic reservoir during the Microcystis bloom period.</title>
        <authorList>
            <person name="Kang M."/>
            <person name="Le V."/>
            <person name="Ko S.-R."/>
            <person name="Lee S.-A."/>
            <person name="Ahn C.-Y."/>
        </authorList>
    </citation>
    <scope>NUCLEOTIDE SEQUENCE [LARGE SCALE GENOMIC DNA]</scope>
    <source>
        <strain evidence="2 3">HBC54</strain>
    </source>
</reference>
<protein>
    <submittedName>
        <fullName evidence="2">Uncharacterized protein</fullName>
    </submittedName>
</protein>
<accession>A0ABT6CKS8</accession>
<feature type="region of interest" description="Disordered" evidence="1">
    <location>
        <begin position="1"/>
        <end position="22"/>
    </location>
</feature>
<comment type="caution">
    <text evidence="2">The sequence shown here is derived from an EMBL/GenBank/DDBJ whole genome shotgun (WGS) entry which is preliminary data.</text>
</comment>
<organism evidence="2 3">
    <name type="scientific">Novosphingobium cyanobacteriorum</name>
    <dbReference type="NCBI Taxonomy" id="3024215"/>
    <lineage>
        <taxon>Bacteria</taxon>
        <taxon>Pseudomonadati</taxon>
        <taxon>Pseudomonadota</taxon>
        <taxon>Alphaproteobacteria</taxon>
        <taxon>Sphingomonadales</taxon>
        <taxon>Sphingomonadaceae</taxon>
        <taxon>Novosphingobium</taxon>
    </lineage>
</organism>
<dbReference type="Proteomes" id="UP001222770">
    <property type="component" value="Unassembled WGS sequence"/>
</dbReference>
<gene>
    <name evidence="2" type="ORF">POM99_15075</name>
</gene>
<sequence>MDDRKFHAAGAPKPEPHFPETSLDSVFGCLKSERPALPIEEMDIAVAAEAVRRSRG</sequence>